<evidence type="ECO:0000256" key="2">
    <source>
        <dbReference type="ARBA" id="ARBA00023155"/>
    </source>
</evidence>
<evidence type="ECO:0000256" key="3">
    <source>
        <dbReference type="ARBA" id="ARBA00023242"/>
    </source>
</evidence>
<evidence type="ECO:0000313" key="6">
    <source>
        <dbReference type="EMBL" id="EKD16473.1"/>
    </source>
</evidence>
<dbReference type="PANTHER" id="PTHR11850">
    <property type="entry name" value="HOMEOBOX PROTEIN TRANSCRIPTION FACTORS"/>
    <property type="match status" value="1"/>
</dbReference>
<keyword evidence="3" id="KW-0539">Nucleus</keyword>
<keyword evidence="1 6" id="KW-0238">DNA-binding</keyword>
<evidence type="ECO:0000259" key="5">
    <source>
        <dbReference type="Pfam" id="PF05920"/>
    </source>
</evidence>
<keyword evidence="7" id="KW-1185">Reference proteome</keyword>
<dbReference type="Proteomes" id="UP000006753">
    <property type="component" value="Unassembled WGS sequence"/>
</dbReference>
<dbReference type="eggNOG" id="ENOG502RJ46">
    <property type="taxonomic scope" value="Eukaryota"/>
</dbReference>
<dbReference type="Gene3D" id="1.10.10.60">
    <property type="entry name" value="Homeodomain-like"/>
    <property type="match status" value="1"/>
</dbReference>
<sequence length="673" mass="75055">MVSKSLELDRFSLINTTESWKLEVVSAADFQIPGHLANLDLNVVLEALSSRKVWASRAMGCKIDMEILLDGKQLLRNVSDQWLQSLGVRIRDAKAWQKLFISTSLEIPEAGPHGQQSHAWVHLKNSAQQANRAEGEGLAAWLGSSTDLKVPAGVVSFKFESLRMQFDFMRVQVKPKSKRTRTLEGNTTSFDVMLLDVPAETQAPHDTHSKNLEKASKALKHIPDKIAGFFRTPHPSGLGNQSPLFTLHLQAQNADAITGASRKTFALGENIQKGRKGRHPEKVVEVVREWLISHPSNQYPTAEEKQQLMDLTGLQRVQLSTLLRYQRQKLRKWAPIIDETHSKDEMLLDYEDSPAIYHAEEHGNDKMLFSQTSTSSSISPGSSSSRASLSPFSKHRFTPDPSDMSIPASILSNLVDAATGVLFGGNVGPCLLKARDTELSKPSPRSSLSQLVPVMFSPGYNESVAHNARYLPTISRALSTSLPHNIQTPSLRRKLLQLSSCDPSYFYGRSNDCGEPGTLERLSFVTQTRLWAMIQRKIYDTTAATKLWRQTLSDESLHKDSDFEDLFGSIGGQDRVMSDLGDSFTDDGMLFTDDEDDESLLLDKEVGEDSDWERRAIELETDEMLLSADQEEADEDGNGMYLINEIDSWVRKNKEDDTDMLLGDGGDGDDMLL</sequence>
<dbReference type="GO" id="GO:0003677">
    <property type="term" value="F:DNA binding"/>
    <property type="evidence" value="ECO:0007669"/>
    <property type="project" value="UniProtKB-KW"/>
</dbReference>
<proteinExistence type="predicted"/>
<dbReference type="GO" id="GO:0006355">
    <property type="term" value="P:regulation of DNA-templated transcription"/>
    <property type="evidence" value="ECO:0007669"/>
    <property type="project" value="InterPro"/>
</dbReference>
<reference evidence="6 7" key="1">
    <citation type="journal article" date="2012" name="BMC Genomics">
        <title>Sequencing the genome of Marssonina brunnea reveals fungus-poplar co-evolution.</title>
        <authorList>
            <person name="Zhu S."/>
            <person name="Cao Y.-Z."/>
            <person name="Jiang C."/>
            <person name="Tan B.-Y."/>
            <person name="Wang Z."/>
            <person name="Feng S."/>
            <person name="Zhang L."/>
            <person name="Su X.-H."/>
            <person name="Brejova B."/>
            <person name="Vinar T."/>
            <person name="Xu M."/>
            <person name="Wang M.-X."/>
            <person name="Zhang S.-G."/>
            <person name="Huang M.-R."/>
            <person name="Wu R."/>
            <person name="Zhou Y."/>
        </authorList>
    </citation>
    <scope>NUCLEOTIDE SEQUENCE [LARGE SCALE GENOMIC DNA]</scope>
    <source>
        <strain evidence="6 7">MB_m1</strain>
    </source>
</reference>
<keyword evidence="2 6" id="KW-0371">Homeobox</keyword>
<dbReference type="Pfam" id="PF05920">
    <property type="entry name" value="Homeobox_KN"/>
    <property type="match status" value="1"/>
</dbReference>
<dbReference type="OMA" id="NTNDHEG"/>
<dbReference type="SUPFAM" id="SSF46689">
    <property type="entry name" value="Homeodomain-like"/>
    <property type="match status" value="1"/>
</dbReference>
<dbReference type="GeneID" id="18760877"/>
<dbReference type="InterPro" id="IPR009057">
    <property type="entry name" value="Homeodomain-like_sf"/>
</dbReference>
<dbReference type="KEGG" id="mbe:MBM_04942"/>
<dbReference type="InParanoid" id="K1X738"/>
<dbReference type="HOGENOM" id="CLU_432206_0_0_1"/>
<evidence type="ECO:0000256" key="1">
    <source>
        <dbReference type="ARBA" id="ARBA00023125"/>
    </source>
</evidence>
<dbReference type="EMBL" id="JH921438">
    <property type="protein sequence ID" value="EKD16473.1"/>
    <property type="molecule type" value="Genomic_DNA"/>
</dbReference>
<dbReference type="OrthoDB" id="4187154at2759"/>
<feature type="region of interest" description="Disordered" evidence="4">
    <location>
        <begin position="370"/>
        <end position="400"/>
    </location>
</feature>
<evidence type="ECO:0000256" key="4">
    <source>
        <dbReference type="SAM" id="MobiDB-lite"/>
    </source>
</evidence>
<evidence type="ECO:0000313" key="7">
    <source>
        <dbReference type="Proteomes" id="UP000006753"/>
    </source>
</evidence>
<gene>
    <name evidence="6" type="ORF">MBM_04942</name>
</gene>
<dbReference type="InterPro" id="IPR050224">
    <property type="entry name" value="TALE_homeobox"/>
</dbReference>
<feature type="compositionally biased region" description="Low complexity" evidence="4">
    <location>
        <begin position="370"/>
        <end position="392"/>
    </location>
</feature>
<dbReference type="AlphaFoldDB" id="K1X738"/>
<organism evidence="6 7">
    <name type="scientific">Marssonina brunnea f. sp. multigermtubi (strain MB_m1)</name>
    <name type="common">Marssonina leaf spot fungus</name>
    <dbReference type="NCBI Taxonomy" id="1072389"/>
    <lineage>
        <taxon>Eukaryota</taxon>
        <taxon>Fungi</taxon>
        <taxon>Dikarya</taxon>
        <taxon>Ascomycota</taxon>
        <taxon>Pezizomycotina</taxon>
        <taxon>Leotiomycetes</taxon>
        <taxon>Helotiales</taxon>
        <taxon>Drepanopezizaceae</taxon>
        <taxon>Drepanopeziza</taxon>
    </lineage>
</organism>
<dbReference type="InterPro" id="IPR008422">
    <property type="entry name" value="KN_HD"/>
</dbReference>
<feature type="domain" description="KN homeodomain" evidence="5">
    <location>
        <begin position="290"/>
        <end position="321"/>
    </location>
</feature>
<accession>K1X738</accession>
<name>K1X738_MARBU</name>
<protein>
    <submittedName>
        <fullName evidence="6">Putative BEL1-like homeodomain protein 8</fullName>
    </submittedName>
</protein>